<protein>
    <submittedName>
        <fullName evidence="1">Uncharacterized protein</fullName>
    </submittedName>
</protein>
<sequence>MPALSGVLTAIWHRPVHLFSMLSSGVKFAWANMFYFTNLLESWKASSSASGGGQSPAFQATNEIISNYQSMMIKSNSGKMEDTASCKPSSADPIQDVVAAEMNFGISYIRDYHGIEITEGQFCILFTARLQRLPDKLYLISCPQLIHAPNLTSDNRELLRVRLDAAADSIRKEEWDKLKSRYDIVKKEWFIVSDE</sequence>
<dbReference type="RefSeq" id="XP_024680001.1">
    <property type="nucleotide sequence ID" value="XM_024830073.1"/>
</dbReference>
<proteinExistence type="predicted"/>
<dbReference type="AlphaFoldDB" id="A0A2I1C191"/>
<reference evidence="2" key="1">
    <citation type="journal article" date="2018" name="Proc. Natl. Acad. Sci. U.S.A.">
        <title>Linking secondary metabolites to gene clusters through genome sequencing of six diverse Aspergillus species.</title>
        <authorList>
            <person name="Kaerboelling I."/>
            <person name="Vesth T.C."/>
            <person name="Frisvad J.C."/>
            <person name="Nybo J.L."/>
            <person name="Theobald S."/>
            <person name="Kuo A."/>
            <person name="Bowyer P."/>
            <person name="Matsuda Y."/>
            <person name="Mondo S."/>
            <person name="Lyhne E.K."/>
            <person name="Kogle M.E."/>
            <person name="Clum A."/>
            <person name="Lipzen A."/>
            <person name="Salamov A."/>
            <person name="Ngan C.Y."/>
            <person name="Daum C."/>
            <person name="Chiniquy J."/>
            <person name="Barry K."/>
            <person name="LaButti K."/>
            <person name="Haridas S."/>
            <person name="Simmons B.A."/>
            <person name="Magnuson J.K."/>
            <person name="Mortensen U.H."/>
            <person name="Larsen T.O."/>
            <person name="Grigoriev I.V."/>
            <person name="Baker S.E."/>
            <person name="Andersen M.R."/>
        </authorList>
    </citation>
    <scope>NUCLEOTIDE SEQUENCE [LARGE SCALE GENOMIC DNA]</scope>
    <source>
        <strain evidence="2">IBT 16806</strain>
    </source>
</reference>
<dbReference type="OrthoDB" id="4497709at2759"/>
<gene>
    <name evidence="1" type="ORF">P174DRAFT_461982</name>
</gene>
<evidence type="ECO:0000313" key="2">
    <source>
        <dbReference type="Proteomes" id="UP000234474"/>
    </source>
</evidence>
<evidence type="ECO:0000313" key="1">
    <source>
        <dbReference type="EMBL" id="PKX91406.1"/>
    </source>
</evidence>
<dbReference type="GeneID" id="36537399"/>
<dbReference type="EMBL" id="MSZS01000006">
    <property type="protein sequence ID" value="PKX91406.1"/>
    <property type="molecule type" value="Genomic_DNA"/>
</dbReference>
<name>A0A2I1C191_ASPN1</name>
<dbReference type="VEuPathDB" id="FungiDB:P174DRAFT_461982"/>
<comment type="caution">
    <text evidence="1">The sequence shown here is derived from an EMBL/GenBank/DDBJ whole genome shotgun (WGS) entry which is preliminary data.</text>
</comment>
<keyword evidence="2" id="KW-1185">Reference proteome</keyword>
<dbReference type="Proteomes" id="UP000234474">
    <property type="component" value="Unassembled WGS sequence"/>
</dbReference>
<organism evidence="1 2">
    <name type="scientific">Aspergillus novofumigatus (strain IBT 16806)</name>
    <dbReference type="NCBI Taxonomy" id="1392255"/>
    <lineage>
        <taxon>Eukaryota</taxon>
        <taxon>Fungi</taxon>
        <taxon>Dikarya</taxon>
        <taxon>Ascomycota</taxon>
        <taxon>Pezizomycotina</taxon>
        <taxon>Eurotiomycetes</taxon>
        <taxon>Eurotiomycetidae</taxon>
        <taxon>Eurotiales</taxon>
        <taxon>Aspergillaceae</taxon>
        <taxon>Aspergillus</taxon>
        <taxon>Aspergillus subgen. Fumigati</taxon>
    </lineage>
</organism>
<accession>A0A2I1C191</accession>